<dbReference type="InterPro" id="IPR050288">
    <property type="entry name" value="Cellulose_deg_GH3"/>
</dbReference>
<dbReference type="FunFam" id="2.60.40.10:FF:000495">
    <property type="entry name" value="Periplasmic beta-glucosidase"/>
    <property type="match status" value="1"/>
</dbReference>
<name>A0A644Y3X4_9ZZZZ</name>
<dbReference type="GO" id="GO:0008422">
    <property type="term" value="F:beta-glucosidase activity"/>
    <property type="evidence" value="ECO:0007669"/>
    <property type="project" value="UniProtKB-EC"/>
</dbReference>
<dbReference type="Gene3D" id="3.40.50.1700">
    <property type="entry name" value="Glycoside hydrolase family 3 C-terminal domain"/>
    <property type="match status" value="1"/>
</dbReference>
<dbReference type="InterPro" id="IPR017853">
    <property type="entry name" value="GH"/>
</dbReference>
<dbReference type="Gene3D" id="3.20.20.300">
    <property type="entry name" value="Glycoside hydrolase, family 3, N-terminal domain"/>
    <property type="match status" value="1"/>
</dbReference>
<comment type="caution">
    <text evidence="4">The sequence shown here is derived from an EMBL/GenBank/DDBJ whole genome shotgun (WGS) entry which is preliminary data.</text>
</comment>
<keyword evidence="2 4" id="KW-0378">Hydrolase</keyword>
<dbReference type="InterPro" id="IPR036881">
    <property type="entry name" value="Glyco_hydro_3_C_sf"/>
</dbReference>
<dbReference type="Pfam" id="PF01915">
    <property type="entry name" value="Glyco_hydro_3_C"/>
    <property type="match status" value="1"/>
</dbReference>
<comment type="similarity">
    <text evidence="1">Belongs to the glycosyl hydrolase 3 family.</text>
</comment>
<dbReference type="InterPro" id="IPR026891">
    <property type="entry name" value="Fn3-like"/>
</dbReference>
<proteinExistence type="inferred from homology"/>
<dbReference type="Gene3D" id="2.60.40.10">
    <property type="entry name" value="Immunoglobulins"/>
    <property type="match status" value="1"/>
</dbReference>
<gene>
    <name evidence="4" type="primary">bglB_6</name>
    <name evidence="4" type="ORF">SDC9_67292</name>
</gene>
<dbReference type="EMBL" id="VSSQ01003470">
    <property type="protein sequence ID" value="MPM20854.1"/>
    <property type="molecule type" value="Genomic_DNA"/>
</dbReference>
<reference evidence="4" key="1">
    <citation type="submission" date="2019-08" db="EMBL/GenBank/DDBJ databases">
        <authorList>
            <person name="Kucharzyk K."/>
            <person name="Murdoch R.W."/>
            <person name="Higgins S."/>
            <person name="Loffler F."/>
        </authorList>
    </citation>
    <scope>NUCLEOTIDE SEQUENCE</scope>
</reference>
<dbReference type="AlphaFoldDB" id="A0A644Y3X4"/>
<dbReference type="InterPro" id="IPR002772">
    <property type="entry name" value="Glyco_hydro_3_C"/>
</dbReference>
<dbReference type="PANTHER" id="PTHR42715:SF10">
    <property type="entry name" value="BETA-GLUCOSIDASE"/>
    <property type="match status" value="1"/>
</dbReference>
<dbReference type="EC" id="3.2.1.21" evidence="4"/>
<dbReference type="InterPro" id="IPR036962">
    <property type="entry name" value="Glyco_hydro_3_N_sf"/>
</dbReference>
<dbReference type="SUPFAM" id="SSF51445">
    <property type="entry name" value="(Trans)glycosidases"/>
    <property type="match status" value="1"/>
</dbReference>
<evidence type="ECO:0000256" key="1">
    <source>
        <dbReference type="ARBA" id="ARBA00005336"/>
    </source>
</evidence>
<dbReference type="InterPro" id="IPR013783">
    <property type="entry name" value="Ig-like_fold"/>
</dbReference>
<protein>
    <submittedName>
        <fullName evidence="4">Thermostable beta-glucosidase B</fullName>
        <ecNumber evidence="4">3.2.1.21</ecNumber>
    </submittedName>
</protein>
<evidence type="ECO:0000256" key="2">
    <source>
        <dbReference type="ARBA" id="ARBA00022801"/>
    </source>
</evidence>
<dbReference type="GO" id="GO:0005975">
    <property type="term" value="P:carbohydrate metabolic process"/>
    <property type="evidence" value="ECO:0007669"/>
    <property type="project" value="InterPro"/>
</dbReference>
<evidence type="ECO:0000313" key="4">
    <source>
        <dbReference type="EMBL" id="MPM20854.1"/>
    </source>
</evidence>
<keyword evidence="4" id="KW-0326">Glycosidase</keyword>
<feature type="domain" description="Fibronectin type III-like" evidence="3">
    <location>
        <begin position="361"/>
        <end position="431"/>
    </location>
</feature>
<sequence length="592" mass="65032">MRYGEWGYEGIVVTDWGGENDRVAGLVAGNQLEMPSSAGVTDCEIVEAVRAGCINESLLDERVDSLLRLVFESSEQAKARRRFSAAEHMAAAREAACKAAVLVKNEGNVLPLADNARVTVIGEFAKISRYQGAGSSLIVPTRLTSAIDALRKDTELTLVGYEPGFHRFGGKSKRKHNRAVALARRADIALVFLGLDEGSEAEGVDRLHMRLPENQIELLRAVRAVTKTVIAVVSGGSPVEAEWAEYADAVLLTYLGGQECGGAVADLLTGVVSPSGKLAETYPVSYTDVPSAGNYPGKEMTAEHRESIYIGYRYYDAANKPVTWPFGYGLTYTTFDYSELSIERDEVAFTIHNTGARAGEEIAQVYITKKDSAVFRAQKELKGFIKVALVPGETKRVSVRLDEHAFRYFNVAKNAWVEEPGEYDVLVGASSREIRLTLTVARAGESVNTPNAASELPHYYKADPANVSDAEFAALLGRPLPQSGWDREKPLCYHDTIGQGRYKRGFARFLYGMVRTIRRICFLVGHPVAANNVMFAMNLPYRQLARLTGGTVDQAMLDGILVMANGQFWRGLGQTLRACGRKRRRRGPRNEN</sequence>
<evidence type="ECO:0000259" key="3">
    <source>
        <dbReference type="SMART" id="SM01217"/>
    </source>
</evidence>
<organism evidence="4">
    <name type="scientific">bioreactor metagenome</name>
    <dbReference type="NCBI Taxonomy" id="1076179"/>
    <lineage>
        <taxon>unclassified sequences</taxon>
        <taxon>metagenomes</taxon>
        <taxon>ecological metagenomes</taxon>
    </lineage>
</organism>
<accession>A0A644Y3X4</accession>
<dbReference type="SUPFAM" id="SSF52279">
    <property type="entry name" value="Beta-D-glucan exohydrolase, C-terminal domain"/>
    <property type="match status" value="1"/>
</dbReference>
<dbReference type="Pfam" id="PF14310">
    <property type="entry name" value="Fn3-like"/>
    <property type="match status" value="1"/>
</dbReference>
<dbReference type="PANTHER" id="PTHR42715">
    <property type="entry name" value="BETA-GLUCOSIDASE"/>
    <property type="match status" value="1"/>
</dbReference>
<dbReference type="SMART" id="SM01217">
    <property type="entry name" value="Fn3_like"/>
    <property type="match status" value="1"/>
</dbReference>